<keyword evidence="3" id="KW-0520">NAD</keyword>
<gene>
    <name evidence="4" type="ORF">A2008_05315</name>
</gene>
<proteinExistence type="predicted"/>
<dbReference type="PANTHER" id="PTHR30004:SF6">
    <property type="entry name" value="D-THREONATE 4-PHOSPHATE DEHYDROGENASE"/>
    <property type="match status" value="1"/>
</dbReference>
<dbReference type="STRING" id="1817813.A2008_05315"/>
<dbReference type="Pfam" id="PF04166">
    <property type="entry name" value="PdxA"/>
    <property type="match status" value="1"/>
</dbReference>
<protein>
    <recommendedName>
        <fullName evidence="6">4-hydroxythreonine-4-phosphate dehydrogenase PdxA</fullName>
    </recommendedName>
</protein>
<dbReference type="AlphaFoldDB" id="A0A1F7WP48"/>
<keyword evidence="2" id="KW-0560">Oxidoreductase</keyword>
<dbReference type="Gene3D" id="3.40.718.10">
    <property type="entry name" value="Isopropylmalate Dehydrogenase"/>
    <property type="match status" value="1"/>
</dbReference>
<name>A0A1F7WP48_9BACT</name>
<evidence type="ECO:0000313" key="4">
    <source>
        <dbReference type="EMBL" id="OGM04633.1"/>
    </source>
</evidence>
<dbReference type="InterPro" id="IPR005255">
    <property type="entry name" value="PdxA_fam"/>
</dbReference>
<evidence type="ECO:0000256" key="2">
    <source>
        <dbReference type="ARBA" id="ARBA00023002"/>
    </source>
</evidence>
<dbReference type="Proteomes" id="UP000178735">
    <property type="component" value="Unassembled WGS sequence"/>
</dbReference>
<dbReference type="GO" id="GO:0046872">
    <property type="term" value="F:metal ion binding"/>
    <property type="evidence" value="ECO:0007669"/>
    <property type="project" value="UniProtKB-KW"/>
</dbReference>
<dbReference type="PANTHER" id="PTHR30004">
    <property type="entry name" value="4-HYDROXYTHREONINE-4-PHOSPHATE DEHYDROGENASE"/>
    <property type="match status" value="1"/>
</dbReference>
<sequence>MNRGRYKKIVAITTGDPAGIGPEITLKAIKHLIETGKFDHSNFIIVGNRDSLFALNDKFSILCELDKINIAGAGGPPARQFTTGEASRESGAASYSYIEKAVGIVMSGAASALVTAPISKEALKLAGINYSGHTEILQALSGSEKVEMAFHGKYFNLLLLSRHLSLRDAISRLDINMVALGILNGARFMRSLFPKASAVDIIVPGLNPHASENGLFGDEEEKIIVPAILRAREIVAREAGGAAHVGIYGPESADTAFYRAYKSRRKTLLISFYHDQGLIPFKLLHFDSGVNVTIGLPFVRTSPDHGTAFQIAGKNCASALSMINALGLAFKLKPFELF</sequence>
<organism evidence="4 5">
    <name type="scientific">Candidatus Wallbacteria bacterium GWC2_49_35</name>
    <dbReference type="NCBI Taxonomy" id="1817813"/>
    <lineage>
        <taxon>Bacteria</taxon>
        <taxon>Candidatus Walliibacteriota</taxon>
    </lineage>
</organism>
<evidence type="ECO:0008006" key="6">
    <source>
        <dbReference type="Google" id="ProtNLM"/>
    </source>
</evidence>
<evidence type="ECO:0000256" key="3">
    <source>
        <dbReference type="ARBA" id="ARBA00023027"/>
    </source>
</evidence>
<dbReference type="GO" id="GO:0016491">
    <property type="term" value="F:oxidoreductase activity"/>
    <property type="evidence" value="ECO:0007669"/>
    <property type="project" value="UniProtKB-KW"/>
</dbReference>
<dbReference type="EMBL" id="MGFH01000139">
    <property type="protein sequence ID" value="OGM04633.1"/>
    <property type="molecule type" value="Genomic_DNA"/>
</dbReference>
<evidence type="ECO:0000313" key="5">
    <source>
        <dbReference type="Proteomes" id="UP000178735"/>
    </source>
</evidence>
<keyword evidence="1" id="KW-0479">Metal-binding</keyword>
<reference evidence="4 5" key="1">
    <citation type="journal article" date="2016" name="Nat. Commun.">
        <title>Thousands of microbial genomes shed light on interconnected biogeochemical processes in an aquifer system.</title>
        <authorList>
            <person name="Anantharaman K."/>
            <person name="Brown C.T."/>
            <person name="Hug L.A."/>
            <person name="Sharon I."/>
            <person name="Castelle C.J."/>
            <person name="Probst A.J."/>
            <person name="Thomas B.C."/>
            <person name="Singh A."/>
            <person name="Wilkins M.J."/>
            <person name="Karaoz U."/>
            <person name="Brodie E.L."/>
            <person name="Williams K.H."/>
            <person name="Hubbard S.S."/>
            <person name="Banfield J.F."/>
        </authorList>
    </citation>
    <scope>NUCLEOTIDE SEQUENCE [LARGE SCALE GENOMIC DNA]</scope>
</reference>
<dbReference type="SUPFAM" id="SSF53659">
    <property type="entry name" value="Isocitrate/Isopropylmalate dehydrogenase-like"/>
    <property type="match status" value="1"/>
</dbReference>
<accession>A0A1F7WP48</accession>
<comment type="caution">
    <text evidence="4">The sequence shown here is derived from an EMBL/GenBank/DDBJ whole genome shotgun (WGS) entry which is preliminary data.</text>
</comment>
<evidence type="ECO:0000256" key="1">
    <source>
        <dbReference type="ARBA" id="ARBA00022723"/>
    </source>
</evidence>
<dbReference type="GO" id="GO:0051287">
    <property type="term" value="F:NAD binding"/>
    <property type="evidence" value="ECO:0007669"/>
    <property type="project" value="InterPro"/>
</dbReference>